<evidence type="ECO:0000256" key="2">
    <source>
        <dbReference type="ARBA" id="ARBA00023002"/>
    </source>
</evidence>
<dbReference type="InterPro" id="IPR002347">
    <property type="entry name" value="SDR_fam"/>
</dbReference>
<protein>
    <submittedName>
        <fullName evidence="5">Short chain dehydrogenase</fullName>
    </submittedName>
</protein>
<keyword evidence="2" id="KW-0560">Oxidoreductase</keyword>
<evidence type="ECO:0000313" key="5">
    <source>
        <dbReference type="EMBL" id="EID77463.1"/>
    </source>
</evidence>
<dbReference type="Pfam" id="PF00106">
    <property type="entry name" value="adh_short"/>
    <property type="match status" value="1"/>
</dbReference>
<dbReference type="Gene3D" id="3.40.50.720">
    <property type="entry name" value="NAD(P)-binding Rossmann-like Domain"/>
    <property type="match status" value="1"/>
</dbReference>
<name>I0WM47_RHOOP</name>
<dbReference type="GO" id="GO:0016491">
    <property type="term" value="F:oxidoreductase activity"/>
    <property type="evidence" value="ECO:0007669"/>
    <property type="project" value="UniProtKB-KW"/>
</dbReference>
<dbReference type="Proteomes" id="UP000006447">
    <property type="component" value="Unassembled WGS sequence"/>
</dbReference>
<evidence type="ECO:0000313" key="6">
    <source>
        <dbReference type="Proteomes" id="UP000006447"/>
    </source>
</evidence>
<evidence type="ECO:0000256" key="4">
    <source>
        <dbReference type="RuleBase" id="RU000363"/>
    </source>
</evidence>
<organism evidence="5 6">
    <name type="scientific">Rhodococcus opacus RKJ300 = JCM 13270</name>
    <dbReference type="NCBI Taxonomy" id="1165867"/>
    <lineage>
        <taxon>Bacteria</taxon>
        <taxon>Bacillati</taxon>
        <taxon>Actinomycetota</taxon>
        <taxon>Actinomycetes</taxon>
        <taxon>Mycobacteriales</taxon>
        <taxon>Nocardiaceae</taxon>
        <taxon>Rhodococcus</taxon>
    </lineage>
</organism>
<dbReference type="PANTHER" id="PTHR24321:SF8">
    <property type="entry name" value="ESTRADIOL 17-BETA-DEHYDROGENASE 8-RELATED"/>
    <property type="match status" value="1"/>
</dbReference>
<proteinExistence type="inferred from homology"/>
<dbReference type="PATRIC" id="fig|1165867.3.peg.4819"/>
<comment type="similarity">
    <text evidence="1 4">Belongs to the short-chain dehydrogenases/reductases (SDR) family.</text>
</comment>
<keyword evidence="3" id="KW-0520">NAD</keyword>
<dbReference type="InterPro" id="IPR036291">
    <property type="entry name" value="NAD(P)-bd_dom_sf"/>
</dbReference>
<sequence length="286" mass="30816">MGNLEGKVAFVTGAARGQGRAHAKRLAQEGADIIALDICGPINSSTVPSASREDLEQTVKEVEALDRRIVTVEGDVRDQHSLDEAVELGMQEFGRLDIVIANAGLLSYGNAWEMTDEVWIDMVDINLNGVWRTIKSAVQPMIDGGRGGSIIMTSSVYGLSGAPTVAHYTASKHGVVGLMKSLAMELAQYSIRVNTINPTFVNTDMIHNEALYKQFLPNLATPGREEFTSVAGSLNLLPTTWVEPEDIANAAAWLSSDQARYITGVSLPVDAGFLLQRNAIVPAHLQ</sequence>
<dbReference type="NCBIfam" id="TIGR03971">
    <property type="entry name" value="SDR_subfam_1"/>
    <property type="match status" value="1"/>
</dbReference>
<dbReference type="PANTHER" id="PTHR24321">
    <property type="entry name" value="DEHYDROGENASES, SHORT CHAIN"/>
    <property type="match status" value="1"/>
</dbReference>
<dbReference type="SUPFAM" id="SSF51735">
    <property type="entry name" value="NAD(P)-binding Rossmann-fold domains"/>
    <property type="match status" value="1"/>
</dbReference>
<comment type="caution">
    <text evidence="5">The sequence shown here is derived from an EMBL/GenBank/DDBJ whole genome shotgun (WGS) entry which is preliminary data.</text>
</comment>
<gene>
    <name evidence="5" type="ORF">W59_23615</name>
</gene>
<dbReference type="NCBIfam" id="NF009467">
    <property type="entry name" value="PRK12826.1-3"/>
    <property type="match status" value="1"/>
</dbReference>
<accession>I0WM47</accession>
<dbReference type="AlphaFoldDB" id="I0WM47"/>
<dbReference type="PRINTS" id="PR00080">
    <property type="entry name" value="SDRFAMILY"/>
</dbReference>
<dbReference type="CDD" id="cd05233">
    <property type="entry name" value="SDR_c"/>
    <property type="match status" value="1"/>
</dbReference>
<reference evidence="5 6" key="1">
    <citation type="journal article" date="2012" name="J. Bacteriol.">
        <title>Draft genome sequence of the nitrophenol-degrading actinomycete Rhodococcus imtechensis RKJ300.</title>
        <authorList>
            <person name="Vikram S."/>
            <person name="Kumar S."/>
            <person name="Subramanian S."/>
            <person name="Raghava G.P."/>
        </authorList>
    </citation>
    <scope>NUCLEOTIDE SEQUENCE [LARGE SCALE GENOMIC DNA]</scope>
    <source>
        <strain evidence="5 6">RKJ300</strain>
    </source>
</reference>
<dbReference type="PRINTS" id="PR00081">
    <property type="entry name" value="GDHRDH"/>
</dbReference>
<dbReference type="PROSITE" id="PS00061">
    <property type="entry name" value="ADH_SHORT"/>
    <property type="match status" value="1"/>
</dbReference>
<dbReference type="FunFam" id="3.40.50.720:FF:000084">
    <property type="entry name" value="Short-chain dehydrogenase reductase"/>
    <property type="match status" value="1"/>
</dbReference>
<dbReference type="InterPro" id="IPR023985">
    <property type="entry name" value="SDR_subfam_1"/>
</dbReference>
<dbReference type="EMBL" id="AJJH01000134">
    <property type="protein sequence ID" value="EID77463.1"/>
    <property type="molecule type" value="Genomic_DNA"/>
</dbReference>
<evidence type="ECO:0000256" key="1">
    <source>
        <dbReference type="ARBA" id="ARBA00006484"/>
    </source>
</evidence>
<dbReference type="InterPro" id="IPR020904">
    <property type="entry name" value="Sc_DH/Rdtase_CS"/>
</dbReference>
<dbReference type="RefSeq" id="WP_007299284.1">
    <property type="nucleotide sequence ID" value="NZ_AJJH01000134.1"/>
</dbReference>
<evidence type="ECO:0000256" key="3">
    <source>
        <dbReference type="ARBA" id="ARBA00023027"/>
    </source>
</evidence>